<gene>
    <name evidence="11" type="ORF">Pmani_036187</name>
</gene>
<dbReference type="SMART" id="SM00132">
    <property type="entry name" value="LIM"/>
    <property type="match status" value="1"/>
</dbReference>
<dbReference type="PANTHER" id="PTHR24208">
    <property type="entry name" value="LIM/HOMEOBOX PROTEIN LHX"/>
    <property type="match status" value="1"/>
</dbReference>
<protein>
    <recommendedName>
        <fullName evidence="10">LIM zinc-binding domain-containing protein</fullName>
    </recommendedName>
</protein>
<accession>A0AAE1NJ88</accession>
<evidence type="ECO:0000313" key="11">
    <source>
        <dbReference type="EMBL" id="KAK4290953.1"/>
    </source>
</evidence>
<dbReference type="Proteomes" id="UP001292094">
    <property type="component" value="Unassembled WGS sequence"/>
</dbReference>
<dbReference type="GO" id="GO:0000977">
    <property type="term" value="F:RNA polymerase II transcription regulatory region sequence-specific DNA binding"/>
    <property type="evidence" value="ECO:0007669"/>
    <property type="project" value="TreeGrafter"/>
</dbReference>
<keyword evidence="6" id="KW-0238">DNA-binding</keyword>
<keyword evidence="7" id="KW-0371">Homeobox</keyword>
<dbReference type="AlphaFoldDB" id="A0AAE1NJ88"/>
<dbReference type="PROSITE" id="PS00478">
    <property type="entry name" value="LIM_DOMAIN_1"/>
    <property type="match status" value="1"/>
</dbReference>
<evidence type="ECO:0000256" key="2">
    <source>
        <dbReference type="ARBA" id="ARBA00022723"/>
    </source>
</evidence>
<evidence type="ECO:0000256" key="3">
    <source>
        <dbReference type="ARBA" id="ARBA00022737"/>
    </source>
</evidence>
<evidence type="ECO:0000256" key="1">
    <source>
        <dbReference type="ARBA" id="ARBA00004123"/>
    </source>
</evidence>
<dbReference type="Gene3D" id="2.10.110.10">
    <property type="entry name" value="Cysteine Rich Protein"/>
    <property type="match status" value="1"/>
</dbReference>
<evidence type="ECO:0000256" key="7">
    <source>
        <dbReference type="ARBA" id="ARBA00023155"/>
    </source>
</evidence>
<dbReference type="GO" id="GO:0005634">
    <property type="term" value="C:nucleus"/>
    <property type="evidence" value="ECO:0007669"/>
    <property type="project" value="UniProtKB-SubCell"/>
</dbReference>
<sequence length="71" mass="8106">MIVCCAGCQKPITGKFLVTVLERTWHAECVRCADCGCALTDKCFSREGKLFCRSDFFSLGHKWRLISYMSF</sequence>
<evidence type="ECO:0000256" key="8">
    <source>
        <dbReference type="ARBA" id="ARBA00023242"/>
    </source>
</evidence>
<comment type="subcellular location">
    <subcellularLocation>
        <location evidence="1">Nucleus</location>
    </subcellularLocation>
</comment>
<evidence type="ECO:0000256" key="9">
    <source>
        <dbReference type="PROSITE-ProRule" id="PRU00125"/>
    </source>
</evidence>
<keyword evidence="5 9" id="KW-0440">LIM domain</keyword>
<dbReference type="GO" id="GO:0030182">
    <property type="term" value="P:neuron differentiation"/>
    <property type="evidence" value="ECO:0007669"/>
    <property type="project" value="TreeGrafter"/>
</dbReference>
<evidence type="ECO:0000256" key="5">
    <source>
        <dbReference type="ARBA" id="ARBA00023038"/>
    </source>
</evidence>
<comment type="caution">
    <text evidence="11">The sequence shown here is derived from an EMBL/GenBank/DDBJ whole genome shotgun (WGS) entry which is preliminary data.</text>
</comment>
<reference evidence="11" key="1">
    <citation type="submission" date="2023-11" db="EMBL/GenBank/DDBJ databases">
        <title>Genome assemblies of two species of porcelain crab, Petrolisthes cinctipes and Petrolisthes manimaculis (Anomura: Porcellanidae).</title>
        <authorList>
            <person name="Angst P."/>
        </authorList>
    </citation>
    <scope>NUCLEOTIDE SEQUENCE</scope>
    <source>
        <strain evidence="11">PB745_02</strain>
        <tissue evidence="11">Gill</tissue>
    </source>
</reference>
<dbReference type="InterPro" id="IPR001781">
    <property type="entry name" value="Znf_LIM"/>
</dbReference>
<dbReference type="GO" id="GO:0046872">
    <property type="term" value="F:metal ion binding"/>
    <property type="evidence" value="ECO:0007669"/>
    <property type="project" value="UniProtKB-KW"/>
</dbReference>
<dbReference type="FunFam" id="2.10.110.10:FF:000006">
    <property type="entry name" value="LIM homeobox transcription factor 1-beta"/>
    <property type="match status" value="1"/>
</dbReference>
<evidence type="ECO:0000256" key="4">
    <source>
        <dbReference type="ARBA" id="ARBA00022833"/>
    </source>
</evidence>
<dbReference type="InterPro" id="IPR050453">
    <property type="entry name" value="LIM_Homeobox_TF"/>
</dbReference>
<dbReference type="EMBL" id="JAWZYT010005317">
    <property type="protein sequence ID" value="KAK4290953.1"/>
    <property type="molecule type" value="Genomic_DNA"/>
</dbReference>
<name>A0AAE1NJ88_9EUCA</name>
<evidence type="ECO:0000259" key="10">
    <source>
        <dbReference type="PROSITE" id="PS50023"/>
    </source>
</evidence>
<proteinExistence type="predicted"/>
<keyword evidence="2 9" id="KW-0479">Metal-binding</keyword>
<dbReference type="PANTHER" id="PTHR24208:SF105">
    <property type="entry name" value="DLIM1"/>
    <property type="match status" value="1"/>
</dbReference>
<keyword evidence="12" id="KW-1185">Reference proteome</keyword>
<keyword evidence="4 9" id="KW-0862">Zinc</keyword>
<dbReference type="Pfam" id="PF00412">
    <property type="entry name" value="LIM"/>
    <property type="match status" value="1"/>
</dbReference>
<evidence type="ECO:0000256" key="6">
    <source>
        <dbReference type="ARBA" id="ARBA00023125"/>
    </source>
</evidence>
<dbReference type="SUPFAM" id="SSF57716">
    <property type="entry name" value="Glucocorticoid receptor-like (DNA-binding domain)"/>
    <property type="match status" value="2"/>
</dbReference>
<keyword evidence="8" id="KW-0539">Nucleus</keyword>
<dbReference type="GO" id="GO:0000981">
    <property type="term" value="F:DNA-binding transcription factor activity, RNA polymerase II-specific"/>
    <property type="evidence" value="ECO:0007669"/>
    <property type="project" value="TreeGrafter"/>
</dbReference>
<organism evidence="11 12">
    <name type="scientific">Petrolisthes manimaculis</name>
    <dbReference type="NCBI Taxonomy" id="1843537"/>
    <lineage>
        <taxon>Eukaryota</taxon>
        <taxon>Metazoa</taxon>
        <taxon>Ecdysozoa</taxon>
        <taxon>Arthropoda</taxon>
        <taxon>Crustacea</taxon>
        <taxon>Multicrustacea</taxon>
        <taxon>Malacostraca</taxon>
        <taxon>Eumalacostraca</taxon>
        <taxon>Eucarida</taxon>
        <taxon>Decapoda</taxon>
        <taxon>Pleocyemata</taxon>
        <taxon>Anomura</taxon>
        <taxon>Galatheoidea</taxon>
        <taxon>Porcellanidae</taxon>
        <taxon>Petrolisthes</taxon>
    </lineage>
</organism>
<feature type="domain" description="LIM zinc-binding" evidence="10">
    <location>
        <begin position="3"/>
        <end position="62"/>
    </location>
</feature>
<evidence type="ECO:0000313" key="12">
    <source>
        <dbReference type="Proteomes" id="UP001292094"/>
    </source>
</evidence>
<dbReference type="PROSITE" id="PS50023">
    <property type="entry name" value="LIM_DOMAIN_2"/>
    <property type="match status" value="1"/>
</dbReference>
<keyword evidence="3" id="KW-0677">Repeat</keyword>